<evidence type="ECO:0000256" key="1">
    <source>
        <dbReference type="SAM" id="MobiDB-lite"/>
    </source>
</evidence>
<name>A0A0K2B5Q3_STRA7</name>
<accession>A0A0K2B5Q3</accession>
<gene>
    <name evidence="2" type="ORF">SAM23877_7336</name>
</gene>
<dbReference type="EMBL" id="CP012382">
    <property type="protein sequence ID" value="AKZ60377.1"/>
    <property type="molecule type" value="Genomic_DNA"/>
</dbReference>
<proteinExistence type="predicted"/>
<evidence type="ECO:0000313" key="2">
    <source>
        <dbReference type="EMBL" id="AKZ60377.1"/>
    </source>
</evidence>
<dbReference type="Proteomes" id="UP000061018">
    <property type="component" value="Chromosome"/>
</dbReference>
<feature type="region of interest" description="Disordered" evidence="1">
    <location>
        <begin position="115"/>
        <end position="154"/>
    </location>
</feature>
<feature type="compositionally biased region" description="Polar residues" evidence="1">
    <location>
        <begin position="127"/>
        <end position="154"/>
    </location>
</feature>
<reference evidence="3" key="1">
    <citation type="journal article" date="2015" name="J. Biotechnol.">
        <title>Complete genome sequence of Streptomyces ambofaciens ATCC 23877, the spiramycin producer.</title>
        <authorList>
            <person name="Thibessard A."/>
            <person name="Haas D."/>
            <person name="Gerbaud C."/>
            <person name="Aigle B."/>
            <person name="Lautru S."/>
            <person name="Pernodet J.L."/>
            <person name="Leblond P."/>
        </authorList>
    </citation>
    <scope>NUCLEOTIDE SEQUENCE [LARGE SCALE GENOMIC DNA]</scope>
    <source>
        <strain evidence="3">ATCC 23877 / 3486 / DSM 40053 / JCM 4204 / NBRC 12836 / NRRL B-2516</strain>
    </source>
</reference>
<sequence>MSIGLARLFIGHEPAAGIHTGIDWPGPKNRSIYGQGVNLWQAVLLIGLPHDLERSCYHRETCLRERGGRLRRIAFLNGIQTGPRMLQELLIQRPAGCCPQTGAKSRIGEVVRVSEPGTLDEDVEGPSQPQCGRARQSQLQRAVQASVHEGTSQA</sequence>
<evidence type="ECO:0000313" key="3">
    <source>
        <dbReference type="Proteomes" id="UP000061018"/>
    </source>
</evidence>
<protein>
    <submittedName>
        <fullName evidence="2">Uncharacterized protein</fullName>
    </submittedName>
</protein>
<dbReference type="KEGG" id="samb:SAM23877_7336"/>
<dbReference type="AlphaFoldDB" id="A0A0K2B5Q3"/>
<organism evidence="2 3">
    <name type="scientific">Streptomyces ambofaciens (strain ATCC 23877 / 3486 / DSM 40053 / JCM 4204 / NBRC 12836 / NRRL B-2516)</name>
    <dbReference type="NCBI Taxonomy" id="278992"/>
    <lineage>
        <taxon>Bacteria</taxon>
        <taxon>Bacillati</taxon>
        <taxon>Actinomycetota</taxon>
        <taxon>Actinomycetes</taxon>
        <taxon>Kitasatosporales</taxon>
        <taxon>Streptomycetaceae</taxon>
        <taxon>Streptomyces</taxon>
    </lineage>
</organism>